<evidence type="ECO:0000256" key="1">
    <source>
        <dbReference type="ARBA" id="ARBA00004141"/>
    </source>
</evidence>
<keyword evidence="3 7" id="KW-0812">Transmembrane</keyword>
<dbReference type="GO" id="GO:0016020">
    <property type="term" value="C:membrane"/>
    <property type="evidence" value="ECO:0007669"/>
    <property type="project" value="UniProtKB-SubCell"/>
</dbReference>
<feature type="transmembrane region" description="Helical" evidence="7">
    <location>
        <begin position="102"/>
        <end position="120"/>
    </location>
</feature>
<feature type="transmembrane region" description="Helical" evidence="7">
    <location>
        <begin position="12"/>
        <end position="32"/>
    </location>
</feature>
<comment type="caution">
    <text evidence="9">The sequence shown here is derived from an EMBL/GenBank/DDBJ whole genome shotgun (WGS) entry which is preliminary data.</text>
</comment>
<evidence type="ECO:0000256" key="5">
    <source>
        <dbReference type="ARBA" id="ARBA00022989"/>
    </source>
</evidence>
<dbReference type="OrthoDB" id="9813074at2"/>
<dbReference type="Pfam" id="PF01694">
    <property type="entry name" value="Rhomboid"/>
    <property type="match status" value="1"/>
</dbReference>
<dbReference type="Gene3D" id="1.20.1540.10">
    <property type="entry name" value="Rhomboid-like"/>
    <property type="match status" value="1"/>
</dbReference>
<evidence type="ECO:0000313" key="9">
    <source>
        <dbReference type="EMBL" id="MSS43200.1"/>
    </source>
</evidence>
<gene>
    <name evidence="9" type="ORF">FYJ27_05565</name>
</gene>
<evidence type="ECO:0000256" key="6">
    <source>
        <dbReference type="ARBA" id="ARBA00023136"/>
    </source>
</evidence>
<organism evidence="9 10">
    <name type="scientific">Anaerosalibacter bizertensis</name>
    <dbReference type="NCBI Taxonomy" id="932217"/>
    <lineage>
        <taxon>Bacteria</taxon>
        <taxon>Bacillati</taxon>
        <taxon>Bacillota</taxon>
        <taxon>Tissierellia</taxon>
        <taxon>Tissierellales</taxon>
        <taxon>Sporanaerobacteraceae</taxon>
        <taxon>Anaerosalibacter</taxon>
    </lineage>
</organism>
<feature type="transmembrane region" description="Helical" evidence="7">
    <location>
        <begin position="188"/>
        <end position="210"/>
    </location>
</feature>
<dbReference type="EMBL" id="VULR01000006">
    <property type="protein sequence ID" value="MSS43200.1"/>
    <property type="molecule type" value="Genomic_DNA"/>
</dbReference>
<dbReference type="GO" id="GO:0006508">
    <property type="term" value="P:proteolysis"/>
    <property type="evidence" value="ECO:0007669"/>
    <property type="project" value="UniProtKB-KW"/>
</dbReference>
<evidence type="ECO:0000256" key="4">
    <source>
        <dbReference type="ARBA" id="ARBA00022801"/>
    </source>
</evidence>
<reference evidence="9 10" key="1">
    <citation type="submission" date="2019-08" db="EMBL/GenBank/DDBJ databases">
        <title>In-depth cultivation of the pig gut microbiome towards novel bacterial diversity and tailored functional studies.</title>
        <authorList>
            <person name="Wylensek D."/>
            <person name="Hitch T.C.A."/>
            <person name="Clavel T."/>
        </authorList>
    </citation>
    <scope>NUCLEOTIDE SEQUENCE [LARGE SCALE GENOMIC DNA]</scope>
    <source>
        <strain evidence="9 10">Med78-601-WT-4W-RMD-3</strain>
    </source>
</reference>
<comment type="subcellular location">
    <subcellularLocation>
        <location evidence="1">Membrane</location>
        <topology evidence="1">Multi-pass membrane protein</topology>
    </subcellularLocation>
</comment>
<sequence>MLPLRDTIPSRRISIATWLIIIINVLVFFHQITLPDEEALNMIYEYAFIPSRFVRGIFNPKSYIPLFTSMFMHGSFLHLISNMWSLWLFGDNVEDNMGPFRFILFYILTGLIAGFAHFISSPMSNIPTVGASGAIAGIMGAYFMMFPHSRIVTLIPIIPFFIRVPAPIFLFIWFVAQLRSGIMSGIHGNAIGGVAWWAHIFGFLGGVFLYKKFIKNRYRRPY</sequence>
<feature type="transmembrane region" description="Helical" evidence="7">
    <location>
        <begin position="70"/>
        <end position="90"/>
    </location>
</feature>
<dbReference type="InterPro" id="IPR022764">
    <property type="entry name" value="Peptidase_S54_rhomboid_dom"/>
</dbReference>
<dbReference type="RefSeq" id="WP_154483885.1">
    <property type="nucleotide sequence ID" value="NZ_VULR01000006.1"/>
</dbReference>
<feature type="transmembrane region" description="Helical" evidence="7">
    <location>
        <begin position="126"/>
        <end position="144"/>
    </location>
</feature>
<keyword evidence="9" id="KW-0645">Protease</keyword>
<feature type="transmembrane region" description="Helical" evidence="7">
    <location>
        <begin position="151"/>
        <end position="176"/>
    </location>
</feature>
<evidence type="ECO:0000256" key="3">
    <source>
        <dbReference type="ARBA" id="ARBA00022692"/>
    </source>
</evidence>
<evidence type="ECO:0000256" key="2">
    <source>
        <dbReference type="ARBA" id="ARBA00009045"/>
    </source>
</evidence>
<keyword evidence="6 7" id="KW-0472">Membrane</keyword>
<feature type="domain" description="Peptidase S54 rhomboid" evidence="8">
    <location>
        <begin position="62"/>
        <end position="210"/>
    </location>
</feature>
<keyword evidence="5 7" id="KW-1133">Transmembrane helix</keyword>
<dbReference type="InterPro" id="IPR035952">
    <property type="entry name" value="Rhomboid-like_sf"/>
</dbReference>
<proteinExistence type="inferred from homology"/>
<dbReference type="GO" id="GO:0004252">
    <property type="term" value="F:serine-type endopeptidase activity"/>
    <property type="evidence" value="ECO:0007669"/>
    <property type="project" value="InterPro"/>
</dbReference>
<dbReference type="PANTHER" id="PTHR43731">
    <property type="entry name" value="RHOMBOID PROTEASE"/>
    <property type="match status" value="1"/>
</dbReference>
<accession>A0A844FGW2</accession>
<evidence type="ECO:0000259" key="8">
    <source>
        <dbReference type="Pfam" id="PF01694"/>
    </source>
</evidence>
<dbReference type="AlphaFoldDB" id="A0A844FGW2"/>
<protein>
    <submittedName>
        <fullName evidence="9">Rhomboid family intramembrane serine protease</fullName>
    </submittedName>
</protein>
<dbReference type="PANTHER" id="PTHR43731:SF14">
    <property type="entry name" value="PRESENILIN-ASSOCIATED RHOMBOID-LIKE PROTEIN, MITOCHONDRIAL"/>
    <property type="match status" value="1"/>
</dbReference>
<dbReference type="SUPFAM" id="SSF144091">
    <property type="entry name" value="Rhomboid-like"/>
    <property type="match status" value="1"/>
</dbReference>
<keyword evidence="4" id="KW-0378">Hydrolase</keyword>
<dbReference type="FunFam" id="1.20.1540.10:FF:000027">
    <property type="entry name" value="Rhomboid family intramembrane serine protease"/>
    <property type="match status" value="1"/>
</dbReference>
<name>A0A844FGW2_9FIRM</name>
<dbReference type="InterPro" id="IPR050925">
    <property type="entry name" value="Rhomboid_protease_S54"/>
</dbReference>
<comment type="similarity">
    <text evidence="2">Belongs to the peptidase S54 family.</text>
</comment>
<dbReference type="Proteomes" id="UP000462760">
    <property type="component" value="Unassembled WGS sequence"/>
</dbReference>
<evidence type="ECO:0000313" key="10">
    <source>
        <dbReference type="Proteomes" id="UP000462760"/>
    </source>
</evidence>
<evidence type="ECO:0000256" key="7">
    <source>
        <dbReference type="SAM" id="Phobius"/>
    </source>
</evidence>